<evidence type="ECO:0000256" key="1">
    <source>
        <dbReference type="ARBA" id="ARBA00022485"/>
    </source>
</evidence>
<proteinExistence type="predicted"/>
<dbReference type="InterPro" id="IPR017896">
    <property type="entry name" value="4Fe4S_Fe-S-bd"/>
</dbReference>
<name>A0A1F6CBG9_HANXR</name>
<evidence type="ECO:0000256" key="2">
    <source>
        <dbReference type="ARBA" id="ARBA00022723"/>
    </source>
</evidence>
<dbReference type="FunFam" id="3.30.70.20:FF:000037">
    <property type="entry name" value="Epoxyqueuosine reductase"/>
    <property type="match status" value="1"/>
</dbReference>
<evidence type="ECO:0000256" key="3">
    <source>
        <dbReference type="ARBA" id="ARBA00023004"/>
    </source>
</evidence>
<dbReference type="SMART" id="SM00567">
    <property type="entry name" value="EZ_HEAT"/>
    <property type="match status" value="2"/>
</dbReference>
<keyword evidence="4" id="KW-0411">Iron-sulfur</keyword>
<keyword evidence="2" id="KW-0479">Metal-binding</keyword>
<dbReference type="NCBIfam" id="TIGR00276">
    <property type="entry name" value="tRNA epoxyqueuosine(34) reductase QueG"/>
    <property type="match status" value="1"/>
</dbReference>
<keyword evidence="1" id="KW-0004">4Fe-4S</keyword>
<evidence type="ECO:0000313" key="6">
    <source>
        <dbReference type="EMBL" id="OGG46317.1"/>
    </source>
</evidence>
<dbReference type="InterPro" id="IPR004453">
    <property type="entry name" value="QueG"/>
</dbReference>
<dbReference type="EMBL" id="MFKF01000324">
    <property type="protein sequence ID" value="OGG46317.1"/>
    <property type="molecule type" value="Genomic_DNA"/>
</dbReference>
<dbReference type="PANTHER" id="PTHR30002">
    <property type="entry name" value="EPOXYQUEUOSINE REDUCTASE"/>
    <property type="match status" value="1"/>
</dbReference>
<dbReference type="GO" id="GO:0008616">
    <property type="term" value="P:tRNA queuosine(34) biosynthetic process"/>
    <property type="evidence" value="ECO:0007669"/>
    <property type="project" value="InterPro"/>
</dbReference>
<feature type="non-terminal residue" evidence="6">
    <location>
        <position position="1"/>
    </location>
</feature>
<dbReference type="AlphaFoldDB" id="A0A1F6CBG9"/>
<feature type="domain" description="4Fe-4S ferredoxin-type" evidence="5">
    <location>
        <begin position="43"/>
        <end position="74"/>
    </location>
</feature>
<dbReference type="Proteomes" id="UP000178606">
    <property type="component" value="Unassembled WGS sequence"/>
</dbReference>
<evidence type="ECO:0000259" key="5">
    <source>
        <dbReference type="PROSITE" id="PS51379"/>
    </source>
</evidence>
<organism evidence="6 7">
    <name type="scientific">Handelsmanbacteria sp. (strain RIFCSPLOWO2_12_FULL_64_10)</name>
    <dbReference type="NCBI Taxonomy" id="1817868"/>
    <lineage>
        <taxon>Bacteria</taxon>
        <taxon>Candidatus Handelsmaniibacteriota</taxon>
    </lineage>
</organism>
<evidence type="ECO:0000256" key="4">
    <source>
        <dbReference type="ARBA" id="ARBA00023014"/>
    </source>
</evidence>
<keyword evidence="3" id="KW-0408">Iron</keyword>
<dbReference type="PANTHER" id="PTHR30002:SF4">
    <property type="entry name" value="EPOXYQUEUOSINE REDUCTASE"/>
    <property type="match status" value="1"/>
</dbReference>
<dbReference type="InterPro" id="IPR016024">
    <property type="entry name" value="ARM-type_fold"/>
</dbReference>
<dbReference type="SUPFAM" id="SSF48371">
    <property type="entry name" value="ARM repeat"/>
    <property type="match status" value="1"/>
</dbReference>
<dbReference type="GO" id="GO:0052693">
    <property type="term" value="F:epoxyqueuosine reductase activity"/>
    <property type="evidence" value="ECO:0007669"/>
    <property type="project" value="TreeGrafter"/>
</dbReference>
<protein>
    <submittedName>
        <fullName evidence="6">tRNA epoxyqueuosine(34) reductase QueG</fullName>
    </submittedName>
</protein>
<accession>A0A1F6CBG9</accession>
<gene>
    <name evidence="6" type="ORF">A3F84_27130</name>
</gene>
<dbReference type="Gene3D" id="3.30.70.20">
    <property type="match status" value="1"/>
</dbReference>
<dbReference type="GO" id="GO:0046872">
    <property type="term" value="F:metal ion binding"/>
    <property type="evidence" value="ECO:0007669"/>
    <property type="project" value="UniProtKB-KW"/>
</dbReference>
<sequence length="243" mass="25983">DTGPVLEREAAVRAGLGWFGKHTGLIHKRAGSWLLLGEILLTAELDYDTPGPDHCGTCTRCIDACPTGAILEPYVLDSRKCISYLTIEVKGAIPADMRAQVGDWVFGCDVCQEVCPWNRKAPATAEPAFAPHEGPEAPDLIELLRMDQAAFSARFKGSPIKRTKRRGLLRNAAVSLGNSGDRRAVPALAEALNDPEALVRGHAAWALGRLGGDEARAVLKAALGREEDAEARGEIERALGAIA</sequence>
<evidence type="ECO:0000313" key="7">
    <source>
        <dbReference type="Proteomes" id="UP000178606"/>
    </source>
</evidence>
<dbReference type="SUPFAM" id="SSF46548">
    <property type="entry name" value="alpha-helical ferredoxin"/>
    <property type="match status" value="1"/>
</dbReference>
<dbReference type="InterPro" id="IPR004155">
    <property type="entry name" value="PBS_lyase_HEAT"/>
</dbReference>
<comment type="caution">
    <text evidence="6">The sequence shown here is derived from an EMBL/GenBank/DDBJ whole genome shotgun (WGS) entry which is preliminary data.</text>
</comment>
<reference evidence="6 7" key="1">
    <citation type="journal article" date="2016" name="Nat. Commun.">
        <title>Thousands of microbial genomes shed light on interconnected biogeochemical processes in an aquifer system.</title>
        <authorList>
            <person name="Anantharaman K."/>
            <person name="Brown C.T."/>
            <person name="Hug L.A."/>
            <person name="Sharon I."/>
            <person name="Castelle C.J."/>
            <person name="Probst A.J."/>
            <person name="Thomas B.C."/>
            <person name="Singh A."/>
            <person name="Wilkins M.J."/>
            <person name="Karaoz U."/>
            <person name="Brodie E.L."/>
            <person name="Williams K.H."/>
            <person name="Hubbard S.S."/>
            <person name="Banfield J.F."/>
        </authorList>
    </citation>
    <scope>NUCLEOTIDE SEQUENCE [LARGE SCALE GENOMIC DNA]</scope>
    <source>
        <strain evidence="7">RIFCSPLOWO2_12_FULL_64_10</strain>
    </source>
</reference>
<dbReference type="PROSITE" id="PS51379">
    <property type="entry name" value="4FE4S_FER_2"/>
    <property type="match status" value="1"/>
</dbReference>
<dbReference type="Pfam" id="PF13646">
    <property type="entry name" value="HEAT_2"/>
    <property type="match status" value="1"/>
</dbReference>
<dbReference type="Pfam" id="PF13484">
    <property type="entry name" value="Fer4_16"/>
    <property type="match status" value="1"/>
</dbReference>
<dbReference type="GO" id="GO:0051539">
    <property type="term" value="F:4 iron, 4 sulfur cluster binding"/>
    <property type="evidence" value="ECO:0007669"/>
    <property type="project" value="UniProtKB-KW"/>
</dbReference>
<dbReference type="PROSITE" id="PS00198">
    <property type="entry name" value="4FE4S_FER_1"/>
    <property type="match status" value="1"/>
</dbReference>
<dbReference type="Gene3D" id="1.25.10.10">
    <property type="entry name" value="Leucine-rich Repeat Variant"/>
    <property type="match status" value="1"/>
</dbReference>
<dbReference type="InterPro" id="IPR017900">
    <property type="entry name" value="4Fe4S_Fe_S_CS"/>
</dbReference>
<dbReference type="InterPro" id="IPR011989">
    <property type="entry name" value="ARM-like"/>
</dbReference>